<comment type="caution">
    <text evidence="1">The sequence shown here is derived from an EMBL/GenBank/DDBJ whole genome shotgun (WGS) entry which is preliminary data.</text>
</comment>
<evidence type="ECO:0000313" key="1">
    <source>
        <dbReference type="EMBL" id="EZP82703.1"/>
    </source>
</evidence>
<protein>
    <submittedName>
        <fullName evidence="1">Putative ferredoxin</fullName>
    </submittedName>
</protein>
<reference evidence="1 2" key="1">
    <citation type="submission" date="2014-03" db="EMBL/GenBank/DDBJ databases">
        <title>Whole genome sequence of Novosphingobium resinovorum KF1.</title>
        <authorList>
            <person name="Gan H.M."/>
            <person name="Gan H.Y."/>
            <person name="Chew T.H."/>
            <person name="Savka M.A."/>
        </authorList>
    </citation>
    <scope>NUCLEOTIDE SEQUENCE [LARGE SCALE GENOMIC DNA]</scope>
    <source>
        <strain evidence="1 2">KF1</strain>
    </source>
</reference>
<evidence type="ECO:0000313" key="2">
    <source>
        <dbReference type="Proteomes" id="UP000024329"/>
    </source>
</evidence>
<dbReference type="PATRIC" id="fig|158500.4.peg.1665"/>
<proteinExistence type="predicted"/>
<dbReference type="RefSeq" id="WP_172705185.1">
    <property type="nucleotide sequence ID" value="NZ_CP017076.1"/>
</dbReference>
<organism evidence="1 2">
    <name type="scientific">Novosphingobium resinovorum</name>
    <dbReference type="NCBI Taxonomy" id="158500"/>
    <lineage>
        <taxon>Bacteria</taxon>
        <taxon>Pseudomonadati</taxon>
        <taxon>Pseudomonadota</taxon>
        <taxon>Alphaproteobacteria</taxon>
        <taxon>Sphingomonadales</taxon>
        <taxon>Sphingomonadaceae</taxon>
        <taxon>Novosphingobium</taxon>
    </lineage>
</organism>
<name>A0A031K0Y4_9SPHN</name>
<dbReference type="AlphaFoldDB" id="A0A031K0Y4"/>
<gene>
    <name evidence="1" type="ORF">BV97_01627</name>
</gene>
<sequence length="47" mass="5082">MPRLIAVTRSGDETAIGAYRTDFSRLSCLIAMTLALDGLRVTIAPED</sequence>
<dbReference type="EMBL" id="JFYZ01000005">
    <property type="protein sequence ID" value="EZP82703.1"/>
    <property type="molecule type" value="Genomic_DNA"/>
</dbReference>
<accession>A0A031K0Y4</accession>
<dbReference type="Proteomes" id="UP000024329">
    <property type="component" value="Unassembled WGS sequence"/>
</dbReference>